<keyword evidence="4" id="KW-1003">Cell membrane</keyword>
<keyword evidence="10" id="KW-0325">Glycoprotein</keyword>
<protein>
    <recommendedName>
        <fullName evidence="12">Leucine-rich repeat-containing N-terminal plant-type domain-containing protein</fullName>
    </recommendedName>
</protein>
<evidence type="ECO:0000256" key="8">
    <source>
        <dbReference type="ARBA" id="ARBA00022989"/>
    </source>
</evidence>
<dbReference type="Proteomes" id="UP000886595">
    <property type="component" value="Unassembled WGS sequence"/>
</dbReference>
<dbReference type="Pfam" id="PF08263">
    <property type="entry name" value="LRRNT_2"/>
    <property type="match status" value="1"/>
</dbReference>
<dbReference type="FunFam" id="3.80.10.10:FF:000095">
    <property type="entry name" value="LRR receptor-like serine/threonine-protein kinase GSO1"/>
    <property type="match status" value="1"/>
</dbReference>
<dbReference type="Gene3D" id="3.80.10.10">
    <property type="entry name" value="Ribonuclease Inhibitor"/>
    <property type="match status" value="2"/>
</dbReference>
<keyword evidence="9 11" id="KW-0472">Membrane</keyword>
<evidence type="ECO:0000256" key="11">
    <source>
        <dbReference type="SAM" id="Phobius"/>
    </source>
</evidence>
<dbReference type="InterPro" id="IPR032675">
    <property type="entry name" value="LRR_dom_sf"/>
</dbReference>
<dbReference type="SMART" id="SM00369">
    <property type="entry name" value="LRR_TYP"/>
    <property type="match status" value="8"/>
</dbReference>
<dbReference type="OrthoDB" id="676979at2759"/>
<evidence type="ECO:0000256" key="7">
    <source>
        <dbReference type="ARBA" id="ARBA00022737"/>
    </source>
</evidence>
<keyword evidence="6 11" id="KW-0812">Transmembrane</keyword>
<evidence type="ECO:0000256" key="3">
    <source>
        <dbReference type="ARBA" id="ARBA00009592"/>
    </source>
</evidence>
<dbReference type="Pfam" id="PF00560">
    <property type="entry name" value="LRR_1"/>
    <property type="match status" value="1"/>
</dbReference>
<dbReference type="PRINTS" id="PR00019">
    <property type="entry name" value="LEURICHRPT"/>
</dbReference>
<comment type="subcellular location">
    <subcellularLocation>
        <location evidence="2">Cell membrane</location>
    </subcellularLocation>
    <subcellularLocation>
        <location evidence="1">Membrane</location>
        <topology evidence="1">Single-pass membrane protein</topology>
    </subcellularLocation>
</comment>
<evidence type="ECO:0000256" key="4">
    <source>
        <dbReference type="ARBA" id="ARBA00022475"/>
    </source>
</evidence>
<dbReference type="EMBL" id="JAAMPC010000015">
    <property type="protein sequence ID" value="KAG2259740.1"/>
    <property type="molecule type" value="Genomic_DNA"/>
</dbReference>
<dbReference type="AlphaFoldDB" id="A0A8X7TYN6"/>
<dbReference type="FunFam" id="3.80.10.10:FF:000213">
    <property type="entry name" value="Tyrosine-sulfated glycopeptide receptor 1"/>
    <property type="match status" value="1"/>
</dbReference>
<dbReference type="SUPFAM" id="SSF52058">
    <property type="entry name" value="L domain-like"/>
    <property type="match status" value="1"/>
</dbReference>
<dbReference type="PANTHER" id="PTHR27008">
    <property type="entry name" value="OS04G0122200 PROTEIN"/>
    <property type="match status" value="1"/>
</dbReference>
<dbReference type="PROSITE" id="PS51450">
    <property type="entry name" value="LRR"/>
    <property type="match status" value="1"/>
</dbReference>
<evidence type="ECO:0000256" key="10">
    <source>
        <dbReference type="ARBA" id="ARBA00023180"/>
    </source>
</evidence>
<evidence type="ECO:0000256" key="5">
    <source>
        <dbReference type="ARBA" id="ARBA00022614"/>
    </source>
</evidence>
<accession>A0A8X7TYN6</accession>
<evidence type="ECO:0000256" key="1">
    <source>
        <dbReference type="ARBA" id="ARBA00004167"/>
    </source>
</evidence>
<evidence type="ECO:0000256" key="9">
    <source>
        <dbReference type="ARBA" id="ARBA00023136"/>
    </source>
</evidence>
<dbReference type="PROSITE" id="PS51257">
    <property type="entry name" value="PROKAR_LIPOPROTEIN"/>
    <property type="match status" value="1"/>
</dbReference>
<feature type="domain" description="Leucine-rich repeat-containing N-terminal plant-type" evidence="12">
    <location>
        <begin position="54"/>
        <end position="91"/>
    </location>
</feature>
<gene>
    <name evidence="13" type="ORF">Bca52824_079034</name>
</gene>
<dbReference type="InterPro" id="IPR051809">
    <property type="entry name" value="Plant_receptor-like_S/T_kinase"/>
</dbReference>
<keyword evidence="7" id="KW-0677">Repeat</keyword>
<evidence type="ECO:0000256" key="2">
    <source>
        <dbReference type="ARBA" id="ARBA00004236"/>
    </source>
</evidence>
<dbReference type="InterPro" id="IPR003591">
    <property type="entry name" value="Leu-rich_rpt_typical-subtyp"/>
</dbReference>
<name>A0A8X7TYN6_BRACI</name>
<keyword evidence="8 11" id="KW-1133">Transmembrane helix</keyword>
<proteinExistence type="inferred from homology"/>
<dbReference type="GO" id="GO:0005886">
    <property type="term" value="C:plasma membrane"/>
    <property type="evidence" value="ECO:0007669"/>
    <property type="project" value="UniProtKB-SubCell"/>
</dbReference>
<evidence type="ECO:0000259" key="12">
    <source>
        <dbReference type="Pfam" id="PF08263"/>
    </source>
</evidence>
<evidence type="ECO:0000256" key="6">
    <source>
        <dbReference type="ARBA" id="ARBA00022692"/>
    </source>
</evidence>
<dbReference type="SUPFAM" id="SSF52047">
    <property type="entry name" value="RNI-like"/>
    <property type="match status" value="1"/>
</dbReference>
<evidence type="ECO:0000313" key="14">
    <source>
        <dbReference type="Proteomes" id="UP000886595"/>
    </source>
</evidence>
<feature type="transmembrane region" description="Helical" evidence="11">
    <location>
        <begin position="694"/>
        <end position="712"/>
    </location>
</feature>
<dbReference type="Pfam" id="PF13855">
    <property type="entry name" value="LRR_8"/>
    <property type="match status" value="5"/>
</dbReference>
<comment type="similarity">
    <text evidence="3">Belongs to the RLP family.</text>
</comment>
<keyword evidence="5" id="KW-0433">Leucine-rich repeat</keyword>
<dbReference type="InterPro" id="IPR001611">
    <property type="entry name" value="Leu-rich_rpt"/>
</dbReference>
<dbReference type="InterPro" id="IPR013210">
    <property type="entry name" value="LRR_N_plant-typ"/>
</dbReference>
<organism evidence="13 14">
    <name type="scientific">Brassica carinata</name>
    <name type="common">Ethiopian mustard</name>
    <name type="synonym">Abyssinian cabbage</name>
    <dbReference type="NCBI Taxonomy" id="52824"/>
    <lineage>
        <taxon>Eukaryota</taxon>
        <taxon>Viridiplantae</taxon>
        <taxon>Streptophyta</taxon>
        <taxon>Embryophyta</taxon>
        <taxon>Tracheophyta</taxon>
        <taxon>Spermatophyta</taxon>
        <taxon>Magnoliopsida</taxon>
        <taxon>eudicotyledons</taxon>
        <taxon>Gunneridae</taxon>
        <taxon>Pentapetalae</taxon>
        <taxon>rosids</taxon>
        <taxon>malvids</taxon>
        <taxon>Brassicales</taxon>
        <taxon>Brassicaceae</taxon>
        <taxon>Brassiceae</taxon>
        <taxon>Brassica</taxon>
    </lineage>
</organism>
<reference evidence="13 14" key="1">
    <citation type="submission" date="2020-02" db="EMBL/GenBank/DDBJ databases">
        <authorList>
            <person name="Ma Q."/>
            <person name="Huang Y."/>
            <person name="Song X."/>
            <person name="Pei D."/>
        </authorList>
    </citation>
    <scope>NUCLEOTIDE SEQUENCE [LARGE SCALE GENOMIC DNA]</scope>
    <source>
        <strain evidence="13">Sxm20200214</strain>
        <tissue evidence="13">Leaf</tissue>
    </source>
</reference>
<evidence type="ECO:0000313" key="13">
    <source>
        <dbReference type="EMBL" id="KAG2259740.1"/>
    </source>
</evidence>
<comment type="caution">
    <text evidence="13">The sequence shown here is derived from an EMBL/GenBank/DDBJ whole genome shotgun (WGS) entry which is preliminary data.</text>
</comment>
<keyword evidence="14" id="KW-1185">Reference proteome</keyword>
<sequence length="719" mass="79618">MFRQSFDSNIIIHFSLSSSCDMGVLRHYWSVMIILVVVELCIYSSSSQSLTCHPRDLEALRDFINELAPKPDSWTFSSSGDCCEWEGITCSNSSSSLRLNDPENTVRVTTLKLVNKKLSGKLSESFGRLHQLRVLNLSCNFVSGSIPSSVFNLKNLEALDLSSNLFTGLIPESLNLPSLKSLSLSSNMLNGSLPVHICHNSTDLKLIRLESNRCSGDFPSGFKKCALLQHLFLSGNELTGNIPEDLFHLQRLSLLEIQENGLSGSLSPALGNLSSLVHIDVSSNRFSGEIPDVFKKLSNLEYLMAESNRFTGGIPKSLANSKTLRLLNLRNNSLSGPLYLHCAVMTNLTSLDLGSNKFNSSLPEHLPSCRQLSYVSLARNQYDGQVPESFKDFHSLSYLSLSNCSLVNISSTLHILQHCKNLTTLVLSLNFHGEMLPDDPSLRFKKLKVLVVPNSRLTGSMPRWLSKSSNLELLDLSWNSLTGAIPNWIGGFTNLFYLDLSNNSFTGEIPKSLTRLHSLISQEISVEEPYPDFSFYLYRFGRAQPYNHVFRFPPTLELSLNNLSGPIWEEFGNLKSLHVFNLNDNRLSGHIPSSLSGMTSLEVLDLSNNHLSGSISLSLQNLTFLSKFSVANNSLSGRIPTGGQFQTFPNSSFEGNHVCGDHRGFDCQADTPDLQPPNTSDESDNSGGDFALDFSYGVALGFGLSFVVVIAFRQKLFRF</sequence>
<dbReference type="PANTHER" id="PTHR27008:SF497">
    <property type="entry name" value="OS11G0695000 PROTEIN"/>
    <property type="match status" value="1"/>
</dbReference>